<evidence type="ECO:0000256" key="1">
    <source>
        <dbReference type="SAM" id="SignalP"/>
    </source>
</evidence>
<evidence type="ECO:0000313" key="3">
    <source>
        <dbReference type="Proteomes" id="UP000703269"/>
    </source>
</evidence>
<dbReference type="EMBL" id="BPQB01000016">
    <property type="protein sequence ID" value="GJE90423.1"/>
    <property type="molecule type" value="Genomic_DNA"/>
</dbReference>
<dbReference type="OrthoDB" id="1859733at2759"/>
<protein>
    <submittedName>
        <fullName evidence="2">Uncharacterized protein</fullName>
    </submittedName>
</protein>
<dbReference type="PANTHER" id="PTHR35567:SF1">
    <property type="entry name" value="CONSERVED FUNGAL PROTEIN (AFU_ORTHOLOGUE AFUA_1G14230)"/>
    <property type="match status" value="1"/>
</dbReference>
<dbReference type="AlphaFoldDB" id="A0A9P3G6Y6"/>
<comment type="caution">
    <text evidence="2">The sequence shown here is derived from an EMBL/GenBank/DDBJ whole genome shotgun (WGS) entry which is preliminary data.</text>
</comment>
<gene>
    <name evidence="2" type="ORF">PsYK624_065560</name>
</gene>
<accession>A0A9P3G6Y6</accession>
<reference evidence="2 3" key="1">
    <citation type="submission" date="2021-08" db="EMBL/GenBank/DDBJ databases">
        <title>Draft Genome Sequence of Phanerochaete sordida strain YK-624.</title>
        <authorList>
            <person name="Mori T."/>
            <person name="Dohra H."/>
            <person name="Suzuki T."/>
            <person name="Kawagishi H."/>
            <person name="Hirai H."/>
        </authorList>
    </citation>
    <scope>NUCLEOTIDE SEQUENCE [LARGE SCALE GENOMIC DNA]</scope>
    <source>
        <strain evidence="2 3">YK-624</strain>
    </source>
</reference>
<organism evidence="2 3">
    <name type="scientific">Phanerochaete sordida</name>
    <dbReference type="NCBI Taxonomy" id="48140"/>
    <lineage>
        <taxon>Eukaryota</taxon>
        <taxon>Fungi</taxon>
        <taxon>Dikarya</taxon>
        <taxon>Basidiomycota</taxon>
        <taxon>Agaricomycotina</taxon>
        <taxon>Agaricomycetes</taxon>
        <taxon>Polyporales</taxon>
        <taxon>Phanerochaetaceae</taxon>
        <taxon>Phanerochaete</taxon>
    </lineage>
</organism>
<dbReference type="PANTHER" id="PTHR35567">
    <property type="entry name" value="MALATE DEHYDROGENASE (AFU_ORTHOLOGUE AFUA_2G13800)"/>
    <property type="match status" value="1"/>
</dbReference>
<dbReference type="Pfam" id="PF11937">
    <property type="entry name" value="DUF3455"/>
    <property type="match status" value="1"/>
</dbReference>
<keyword evidence="3" id="KW-1185">Reference proteome</keyword>
<feature type="signal peptide" evidence="1">
    <location>
        <begin position="1"/>
        <end position="21"/>
    </location>
</feature>
<dbReference type="InterPro" id="IPR021851">
    <property type="entry name" value="DUF3455"/>
</dbReference>
<name>A0A9P3G6Y6_9APHY</name>
<dbReference type="Proteomes" id="UP000703269">
    <property type="component" value="Unassembled WGS sequence"/>
</dbReference>
<keyword evidence="1" id="KW-0732">Signal</keyword>
<feature type="chain" id="PRO_5040439812" evidence="1">
    <location>
        <begin position="22"/>
        <end position="264"/>
    </location>
</feature>
<evidence type="ECO:0000313" key="2">
    <source>
        <dbReference type="EMBL" id="GJE90423.1"/>
    </source>
</evidence>
<proteinExistence type="predicted"/>
<sequence length="264" mass="28424">MSFAKLLSALSLLSVALVVDAQSPPANRPSGGSICTTKPFLVETVLPANLNSHGGTPFPKQTFAKYPTYTALSVGTQNYTCSSAGKWAPAGAITYLFDISCLPLEHHKPFTSFVAGLWDNTPPVVTASDFVALTEKLNPGVALGVHYWIADPVHPSSGKIYAKWDFSMGERMTNDTHKDHAYLVAGESANVPDPFDPVHNSAWLVEPVLVIDGKKDGELADQVFRINSNGGQAPNTKCTPGADLQVKSTLDFLFYGGHWENTIF</sequence>